<evidence type="ECO:0000256" key="1">
    <source>
        <dbReference type="SAM" id="Coils"/>
    </source>
</evidence>
<dbReference type="GO" id="GO:0006508">
    <property type="term" value="P:proteolysis"/>
    <property type="evidence" value="ECO:0007669"/>
    <property type="project" value="UniProtKB-KW"/>
</dbReference>
<dbReference type="InterPro" id="IPR007863">
    <property type="entry name" value="Peptidase_M16_C"/>
</dbReference>
<dbReference type="InterPro" id="IPR050361">
    <property type="entry name" value="MPP/UQCRC_Complex"/>
</dbReference>
<dbReference type="GO" id="GO:0008233">
    <property type="term" value="F:peptidase activity"/>
    <property type="evidence" value="ECO:0007669"/>
    <property type="project" value="UniProtKB-KW"/>
</dbReference>
<feature type="coiled-coil region" evidence="1">
    <location>
        <begin position="228"/>
        <end position="255"/>
    </location>
</feature>
<dbReference type="GeneID" id="301126392"/>
<accession>A0A161ZW75</accession>
<dbReference type="Proteomes" id="UP000076476">
    <property type="component" value="Unassembled WGS sequence"/>
</dbReference>
<dbReference type="Gene3D" id="3.30.830.10">
    <property type="entry name" value="Metalloenzyme, LuxS/M16 peptidase-like"/>
    <property type="match status" value="2"/>
</dbReference>
<comment type="caution">
    <text evidence="3">The sequence shown here is derived from an EMBL/GenBank/DDBJ whole genome shotgun (WGS) entry which is preliminary data.</text>
</comment>
<keyword evidence="4" id="KW-1185">Reference proteome</keyword>
<reference evidence="3 4" key="1">
    <citation type="submission" date="2016-04" db="EMBL/GenBank/DDBJ databases">
        <title>Draft genome sequence of Aeribacillus pallidus 8m3 from petroleum reservoir.</title>
        <authorList>
            <person name="Poltaraus A.B."/>
            <person name="Nazina T.N."/>
            <person name="Tourova T.P."/>
            <person name="Malakho S.M."/>
            <person name="Korshunova A.V."/>
            <person name="Sokolova D.S."/>
        </authorList>
    </citation>
    <scope>NUCLEOTIDE SEQUENCE [LARGE SCALE GENOMIC DNA]</scope>
    <source>
        <strain evidence="3 4">8m3</strain>
    </source>
</reference>
<dbReference type="PANTHER" id="PTHR11851">
    <property type="entry name" value="METALLOPROTEASE"/>
    <property type="match status" value="1"/>
</dbReference>
<dbReference type="OrthoDB" id="9762085at2"/>
<evidence type="ECO:0000259" key="2">
    <source>
        <dbReference type="Pfam" id="PF05193"/>
    </source>
</evidence>
<protein>
    <submittedName>
        <fullName evidence="3">Zinc protease</fullName>
    </submittedName>
</protein>
<dbReference type="GO" id="GO:0046872">
    <property type="term" value="F:metal ion binding"/>
    <property type="evidence" value="ECO:0007669"/>
    <property type="project" value="InterPro"/>
</dbReference>
<dbReference type="SUPFAM" id="SSF63411">
    <property type="entry name" value="LuxS/MPP-like metallohydrolase"/>
    <property type="match status" value="2"/>
</dbReference>
<keyword evidence="3" id="KW-0645">Protease</keyword>
<dbReference type="STRING" id="33936.AZI98_02515"/>
<dbReference type="PANTHER" id="PTHR11851:SF186">
    <property type="entry name" value="INACTIVE METALLOPROTEASE YMFF-RELATED"/>
    <property type="match status" value="1"/>
</dbReference>
<evidence type="ECO:0000313" key="3">
    <source>
        <dbReference type="EMBL" id="KZN97657.1"/>
    </source>
</evidence>
<gene>
    <name evidence="3" type="ORF">AZI98_02515</name>
</gene>
<name>A0A161ZW75_9BACI</name>
<dbReference type="InterPro" id="IPR011249">
    <property type="entry name" value="Metalloenz_LuxS/M16"/>
</dbReference>
<keyword evidence="3" id="KW-0378">Hydrolase</keyword>
<keyword evidence="1" id="KW-0175">Coiled coil</keyword>
<dbReference type="AlphaFoldDB" id="A0A161ZW75"/>
<organism evidence="3 4">
    <name type="scientific">Aeribacillus pallidus</name>
    <dbReference type="NCBI Taxonomy" id="33936"/>
    <lineage>
        <taxon>Bacteria</taxon>
        <taxon>Bacillati</taxon>
        <taxon>Bacillota</taxon>
        <taxon>Bacilli</taxon>
        <taxon>Bacillales</taxon>
        <taxon>Bacillaceae</taxon>
        <taxon>Aeribacillus</taxon>
    </lineage>
</organism>
<sequence length="425" mass="49010">MGFLQEQVSEINGIQLHTVSSNAFKTNSLILRLKAPLSEKDVTIRALLPHVLQRGTASYPSTTELRKYLDDLYGATLQVDLAKKGENHIITFRMEIPNEKFLKDKTPLLEKGIELLSEVLLSPPLQEGVFNQSIIEQEKRTLKQRIQAVYDDKMRYANLRLIQEMCKTEPYRLHVNGEKEHIDQISPQQLTDYYTNMLQHDEVDLFVIGDIENEQVADIVRKYFRLTKSNQQARAESVEKKIEKVNEVIEEQDITQGKLNIGYRTHTTYSDHDYYALQVFNGIFGGFPHSKLFLNVREKNSLAYYASSRVESHKGLLMVMSGIEMKNYERALTIIHEQMEAMKKGDFTDKELEQTKAVIKNQLLETIDTPYGMTEVLYHNVVAKTNRTIEEWIEGVEKVQKDEIVQLAEKIQLDTVYFLKGGGSL</sequence>
<dbReference type="NCBIfam" id="NF047422">
    <property type="entry name" value="YfmF_fam"/>
    <property type="match status" value="1"/>
</dbReference>
<dbReference type="EMBL" id="LWBR01000007">
    <property type="protein sequence ID" value="KZN97657.1"/>
    <property type="molecule type" value="Genomic_DNA"/>
</dbReference>
<dbReference type="Pfam" id="PF05193">
    <property type="entry name" value="Peptidase_M16_C"/>
    <property type="match status" value="1"/>
</dbReference>
<evidence type="ECO:0000313" key="4">
    <source>
        <dbReference type="Proteomes" id="UP000076476"/>
    </source>
</evidence>
<dbReference type="RefSeq" id="WP_063386723.1">
    <property type="nucleotide sequence ID" value="NZ_LWBR01000007.1"/>
</dbReference>
<feature type="domain" description="Peptidase M16 C-terminal" evidence="2">
    <location>
        <begin position="185"/>
        <end position="357"/>
    </location>
</feature>
<proteinExistence type="predicted"/>